<dbReference type="UniPathway" id="UPA00068">
    <property type="reaction ID" value="UER00108"/>
</dbReference>
<dbReference type="CDD" id="cd23935">
    <property type="entry name" value="AGPR_2_C"/>
    <property type="match status" value="1"/>
</dbReference>
<dbReference type="EMBL" id="VTPX01000011">
    <property type="protein sequence ID" value="KAA0016427.1"/>
    <property type="molecule type" value="Genomic_DNA"/>
</dbReference>
<dbReference type="SUPFAM" id="SSF51735">
    <property type="entry name" value="NAD(P)-binding Rossmann-fold domains"/>
    <property type="match status" value="1"/>
</dbReference>
<keyword evidence="3 6" id="KW-0028">Amino-acid biosynthesis</keyword>
<keyword evidence="1 6" id="KW-0963">Cytoplasm</keyword>
<name>A0A640W951_9GAMM</name>
<dbReference type="PANTHER" id="PTHR32338">
    <property type="entry name" value="N-ACETYL-GAMMA-GLUTAMYL-PHOSPHATE REDUCTASE, CHLOROPLASTIC-RELATED-RELATED"/>
    <property type="match status" value="1"/>
</dbReference>
<keyword evidence="4 6" id="KW-0521">NADP</keyword>
<keyword evidence="2 6" id="KW-0055">Arginine biosynthesis</keyword>
<comment type="function">
    <text evidence="6">Catalyzes the NADPH-dependent reduction of N-acetyl-5-glutamyl phosphate to yield N-acetyl-L-glutamate 5-semialdehyde.</text>
</comment>
<dbReference type="Gene3D" id="3.30.360.10">
    <property type="entry name" value="Dihydrodipicolinate Reductase, domain 2"/>
    <property type="match status" value="1"/>
</dbReference>
<dbReference type="Pfam" id="PF22698">
    <property type="entry name" value="Semialdhyde_dhC_1"/>
    <property type="match status" value="1"/>
</dbReference>
<dbReference type="GO" id="GO:0051287">
    <property type="term" value="F:NAD binding"/>
    <property type="evidence" value="ECO:0007669"/>
    <property type="project" value="InterPro"/>
</dbReference>
<organism evidence="8 9">
    <name type="scientific">Salinicola corii</name>
    <dbReference type="NCBI Taxonomy" id="2606937"/>
    <lineage>
        <taxon>Bacteria</taxon>
        <taxon>Pseudomonadati</taxon>
        <taxon>Pseudomonadota</taxon>
        <taxon>Gammaproteobacteria</taxon>
        <taxon>Oceanospirillales</taxon>
        <taxon>Halomonadaceae</taxon>
        <taxon>Salinicola</taxon>
    </lineage>
</organism>
<comment type="subcellular location">
    <subcellularLocation>
        <location evidence="6">Cytoplasm</location>
    </subcellularLocation>
</comment>
<accession>A0A640W951</accession>
<evidence type="ECO:0000256" key="1">
    <source>
        <dbReference type="ARBA" id="ARBA00022490"/>
    </source>
</evidence>
<evidence type="ECO:0000313" key="9">
    <source>
        <dbReference type="Proteomes" id="UP000466024"/>
    </source>
</evidence>
<comment type="pathway">
    <text evidence="6">Amino-acid biosynthesis; L-arginine biosynthesis; N(2)-acetyl-L-ornithine from L-glutamate: step 3/4.</text>
</comment>
<comment type="caution">
    <text evidence="8">The sequence shown here is derived from an EMBL/GenBank/DDBJ whole genome shotgun (WGS) entry which is preliminary data.</text>
</comment>
<sequence length="323" mass="35105">MASPDSSQRAFKVYVDGQEGTTGLRLFDYLQARDDIELLRIDSDKRKNPAERARLLNAADVAFLCLPDAASREAAAMVENPDTCLIDASTAFRTDPSWVYGLPELDEGQRDRIRASKRIANVGCHASAFILLVRPLVDAGLLPANYPLSAFSLTGYSGGGKAMIAEYQNDSDNRLAAPRPYAMALGHKHLPEMQQHGRLAQPPVFSPIVGPFLKGLMVSVPLQLSHLPEGVGAEDLLGVYRAHYADEPFVRVRPVEALDNLDNGFFDVQGANETNRVDLFVFGNDERVCLVSRLDNLGKGAAGSAVQNMNVHLGVDETTGLDV</sequence>
<dbReference type="SMART" id="SM00859">
    <property type="entry name" value="Semialdhyde_dh"/>
    <property type="match status" value="1"/>
</dbReference>
<dbReference type="EC" id="1.2.1.38" evidence="6"/>
<dbReference type="PANTHER" id="PTHR32338:SF10">
    <property type="entry name" value="N-ACETYL-GAMMA-GLUTAMYL-PHOSPHATE REDUCTASE, CHLOROPLASTIC-RELATED"/>
    <property type="match status" value="1"/>
</dbReference>
<proteinExistence type="inferred from homology"/>
<evidence type="ECO:0000256" key="2">
    <source>
        <dbReference type="ARBA" id="ARBA00022571"/>
    </source>
</evidence>
<dbReference type="GO" id="GO:0003942">
    <property type="term" value="F:N-acetyl-gamma-glutamyl-phosphate reductase activity"/>
    <property type="evidence" value="ECO:0007669"/>
    <property type="project" value="UniProtKB-UniRule"/>
</dbReference>
<dbReference type="Pfam" id="PF01118">
    <property type="entry name" value="Semialdhyde_dh"/>
    <property type="match status" value="1"/>
</dbReference>
<dbReference type="AlphaFoldDB" id="A0A640W951"/>
<dbReference type="InterPro" id="IPR050085">
    <property type="entry name" value="AGPR"/>
</dbReference>
<dbReference type="GO" id="GO:0005737">
    <property type="term" value="C:cytoplasm"/>
    <property type="evidence" value="ECO:0007669"/>
    <property type="project" value="UniProtKB-SubCell"/>
</dbReference>
<reference evidence="8 9" key="1">
    <citation type="submission" date="2019-08" db="EMBL/GenBank/DDBJ databases">
        <title>Bioinformatics analysis of the strain L3 and L5.</title>
        <authorList>
            <person name="Li X."/>
        </authorList>
    </citation>
    <scope>NUCLEOTIDE SEQUENCE [LARGE SCALE GENOMIC DNA]</scope>
    <source>
        <strain evidence="8 9">L3</strain>
    </source>
</reference>
<protein>
    <recommendedName>
        <fullName evidence="6">N-acetyl-gamma-glutamyl-phosphate reductase</fullName>
        <shortName evidence="6">AGPR</shortName>
        <ecNumber evidence="6">1.2.1.38</ecNumber>
    </recommendedName>
    <alternativeName>
        <fullName evidence="6">N-acetyl-glutamate semialdehyde dehydrogenase</fullName>
        <shortName evidence="6">NAGSA dehydrogenase</shortName>
    </alternativeName>
</protein>
<dbReference type="InterPro" id="IPR036291">
    <property type="entry name" value="NAD(P)-bd_dom_sf"/>
</dbReference>
<dbReference type="Proteomes" id="UP000466024">
    <property type="component" value="Unassembled WGS sequence"/>
</dbReference>
<dbReference type="InterPro" id="IPR000534">
    <property type="entry name" value="Semialdehyde_DH_NAD-bd"/>
</dbReference>
<evidence type="ECO:0000259" key="7">
    <source>
        <dbReference type="SMART" id="SM00859"/>
    </source>
</evidence>
<evidence type="ECO:0000256" key="5">
    <source>
        <dbReference type="ARBA" id="ARBA00023002"/>
    </source>
</evidence>
<evidence type="ECO:0000313" key="8">
    <source>
        <dbReference type="EMBL" id="KAA0016427.1"/>
    </source>
</evidence>
<evidence type="ECO:0000256" key="4">
    <source>
        <dbReference type="ARBA" id="ARBA00022857"/>
    </source>
</evidence>
<dbReference type="CDD" id="cd17896">
    <property type="entry name" value="AGPR_2_N"/>
    <property type="match status" value="1"/>
</dbReference>
<dbReference type="NCBIfam" id="TIGR01851">
    <property type="entry name" value="argC_other"/>
    <property type="match status" value="1"/>
</dbReference>
<dbReference type="Gene3D" id="3.40.50.720">
    <property type="entry name" value="NAD(P)-binding Rossmann-like Domain"/>
    <property type="match status" value="1"/>
</dbReference>
<dbReference type="InterPro" id="IPR058924">
    <property type="entry name" value="AGPR_dimerisation_dom"/>
</dbReference>
<dbReference type="RefSeq" id="WP_149436569.1">
    <property type="nucleotide sequence ID" value="NZ_VTPX01000011.1"/>
</dbReference>
<evidence type="ECO:0000256" key="6">
    <source>
        <dbReference type="HAMAP-Rule" id="MF_01110"/>
    </source>
</evidence>
<gene>
    <name evidence="6 8" type="primary">argC</name>
    <name evidence="8" type="ORF">F0A16_17020</name>
</gene>
<dbReference type="SUPFAM" id="SSF55347">
    <property type="entry name" value="Glyceraldehyde-3-phosphate dehydrogenase-like, C-terminal domain"/>
    <property type="match status" value="1"/>
</dbReference>
<evidence type="ECO:0000256" key="3">
    <source>
        <dbReference type="ARBA" id="ARBA00022605"/>
    </source>
</evidence>
<keyword evidence="5 6" id="KW-0560">Oxidoreductase</keyword>
<feature type="active site" evidence="6">
    <location>
        <position position="124"/>
    </location>
</feature>
<comment type="catalytic activity">
    <reaction evidence="6">
        <text>N-acetyl-L-glutamate 5-semialdehyde + phosphate + NADP(+) = N-acetyl-L-glutamyl 5-phosphate + NADPH + H(+)</text>
        <dbReference type="Rhea" id="RHEA:21588"/>
        <dbReference type="ChEBI" id="CHEBI:15378"/>
        <dbReference type="ChEBI" id="CHEBI:29123"/>
        <dbReference type="ChEBI" id="CHEBI:43474"/>
        <dbReference type="ChEBI" id="CHEBI:57783"/>
        <dbReference type="ChEBI" id="CHEBI:57936"/>
        <dbReference type="ChEBI" id="CHEBI:58349"/>
        <dbReference type="EC" id="1.2.1.38"/>
    </reaction>
</comment>
<keyword evidence="9" id="KW-1185">Reference proteome</keyword>
<dbReference type="HAMAP" id="MF_01110">
    <property type="entry name" value="ArgC_type2"/>
    <property type="match status" value="1"/>
</dbReference>
<comment type="similarity">
    <text evidence="6">Belongs to the NAGSA dehydrogenase family. Type 2 subfamily.</text>
</comment>
<dbReference type="InterPro" id="IPR010136">
    <property type="entry name" value="AGPR_type-2"/>
</dbReference>
<dbReference type="GO" id="GO:0006526">
    <property type="term" value="P:L-arginine biosynthetic process"/>
    <property type="evidence" value="ECO:0007669"/>
    <property type="project" value="UniProtKB-UniRule"/>
</dbReference>
<feature type="domain" description="Semialdehyde dehydrogenase NAD-binding" evidence="7">
    <location>
        <begin position="12"/>
        <end position="113"/>
    </location>
</feature>